<keyword evidence="5" id="KW-0378">Hydrolase</keyword>
<dbReference type="Proteomes" id="UP000256514">
    <property type="component" value="Unassembled WGS sequence"/>
</dbReference>
<dbReference type="GO" id="GO:0005829">
    <property type="term" value="C:cytosol"/>
    <property type="evidence" value="ECO:0007669"/>
    <property type="project" value="TreeGrafter"/>
</dbReference>
<dbReference type="GO" id="GO:0008967">
    <property type="term" value="F:phosphoglycolate phosphatase activity"/>
    <property type="evidence" value="ECO:0007669"/>
    <property type="project" value="UniProtKB-EC"/>
</dbReference>
<evidence type="ECO:0000256" key="1">
    <source>
        <dbReference type="ARBA" id="ARBA00000830"/>
    </source>
</evidence>
<dbReference type="EC" id="3.1.3.18" evidence="4"/>
<dbReference type="SFLD" id="SFLDS00003">
    <property type="entry name" value="Haloacid_Dehalogenase"/>
    <property type="match status" value="1"/>
</dbReference>
<dbReference type="Gene3D" id="3.40.50.1000">
    <property type="entry name" value="HAD superfamily/HAD-like"/>
    <property type="match status" value="1"/>
</dbReference>
<dbReference type="PANTHER" id="PTHR43434">
    <property type="entry name" value="PHOSPHOGLYCOLATE PHOSPHATASE"/>
    <property type="match status" value="1"/>
</dbReference>
<comment type="caution">
    <text evidence="5">The sequence shown here is derived from an EMBL/GenBank/DDBJ whole genome shotgun (WGS) entry which is preliminary data.</text>
</comment>
<keyword evidence="6" id="KW-1185">Reference proteome</keyword>
<evidence type="ECO:0000256" key="4">
    <source>
        <dbReference type="ARBA" id="ARBA00013078"/>
    </source>
</evidence>
<dbReference type="PANTHER" id="PTHR43434:SF1">
    <property type="entry name" value="PHOSPHOGLYCOLATE PHOSPHATASE"/>
    <property type="match status" value="1"/>
</dbReference>
<dbReference type="InterPro" id="IPR041492">
    <property type="entry name" value="HAD_2"/>
</dbReference>
<dbReference type="SUPFAM" id="SSF56784">
    <property type="entry name" value="HAD-like"/>
    <property type="match status" value="1"/>
</dbReference>
<dbReference type="InterPro" id="IPR050155">
    <property type="entry name" value="HAD-like_hydrolase_sf"/>
</dbReference>
<dbReference type="GO" id="GO:0006281">
    <property type="term" value="P:DNA repair"/>
    <property type="evidence" value="ECO:0007669"/>
    <property type="project" value="TreeGrafter"/>
</dbReference>
<protein>
    <recommendedName>
        <fullName evidence="4">phosphoglycolate phosphatase</fullName>
        <ecNumber evidence="4">3.1.3.18</ecNumber>
    </recommendedName>
</protein>
<dbReference type="SFLD" id="SFLDG01129">
    <property type="entry name" value="C1.5:_HAD__Beta-PGM__Phosphata"/>
    <property type="match status" value="1"/>
</dbReference>
<dbReference type="InterPro" id="IPR023214">
    <property type="entry name" value="HAD_sf"/>
</dbReference>
<dbReference type="Gene3D" id="1.10.150.240">
    <property type="entry name" value="Putative phosphatase, domain 2"/>
    <property type="match status" value="1"/>
</dbReference>
<organism evidence="5 6">
    <name type="scientific">Helicobacter equorum</name>
    <dbReference type="NCBI Taxonomy" id="361872"/>
    <lineage>
        <taxon>Bacteria</taxon>
        <taxon>Pseudomonadati</taxon>
        <taxon>Campylobacterota</taxon>
        <taxon>Epsilonproteobacteria</taxon>
        <taxon>Campylobacterales</taxon>
        <taxon>Helicobacteraceae</taxon>
        <taxon>Helicobacter</taxon>
    </lineage>
</organism>
<accession>A0A3D8IQA7</accession>
<dbReference type="InterPro" id="IPR023198">
    <property type="entry name" value="PGP-like_dom2"/>
</dbReference>
<reference evidence="5 6" key="1">
    <citation type="submission" date="2018-04" db="EMBL/GenBank/DDBJ databases">
        <title>Novel Campyloabacter and Helicobacter Species and Strains.</title>
        <authorList>
            <person name="Mannion A.J."/>
            <person name="Shen Z."/>
            <person name="Fox J.G."/>
        </authorList>
    </citation>
    <scope>NUCLEOTIDE SEQUENCE [LARGE SCALE GENOMIC DNA]</scope>
    <source>
        <strain evidence="5 6">MIT 12-6600</strain>
    </source>
</reference>
<evidence type="ECO:0000313" key="5">
    <source>
        <dbReference type="EMBL" id="RDU67273.1"/>
    </source>
</evidence>
<dbReference type="Pfam" id="PF13419">
    <property type="entry name" value="HAD_2"/>
    <property type="match status" value="1"/>
</dbReference>
<dbReference type="InterPro" id="IPR036412">
    <property type="entry name" value="HAD-like_sf"/>
</dbReference>
<gene>
    <name evidence="5" type="ORF">CQA54_04680</name>
</gene>
<comment type="catalytic activity">
    <reaction evidence="1">
        <text>2-phosphoglycolate + H2O = glycolate + phosphate</text>
        <dbReference type="Rhea" id="RHEA:14369"/>
        <dbReference type="ChEBI" id="CHEBI:15377"/>
        <dbReference type="ChEBI" id="CHEBI:29805"/>
        <dbReference type="ChEBI" id="CHEBI:43474"/>
        <dbReference type="ChEBI" id="CHEBI:58033"/>
        <dbReference type="EC" id="3.1.3.18"/>
    </reaction>
</comment>
<evidence type="ECO:0000313" key="6">
    <source>
        <dbReference type="Proteomes" id="UP000256514"/>
    </source>
</evidence>
<evidence type="ECO:0000256" key="3">
    <source>
        <dbReference type="ARBA" id="ARBA00006171"/>
    </source>
</evidence>
<sequence>MMKQVIILFDLDGTLIDSTKAIYASFCEAMSAFGYPTPSLDSLKATIGHTLEDMFLAFGIPKAQVGDFVQAYRISYRAKMEAGTTLLPNAKEAIMFAKSFADLGVVTTKRGDFSAKLLDCLGVGKYFRCVIGIESVSKPKPDSEPILKALEHFPNASSAHKYMIGDTTLDLESAKGAGISAVGVLCGYGKQEALGAYNVPLCVDSLMAVREIHRSLGI</sequence>
<dbReference type="AlphaFoldDB" id="A0A3D8IQA7"/>
<proteinExistence type="inferred from homology"/>
<dbReference type="OrthoDB" id="9793014at2"/>
<name>A0A3D8IQA7_9HELI</name>
<comment type="similarity">
    <text evidence="3">Belongs to the HAD-like hydrolase superfamily. CbbY/CbbZ/Gph/YieH family.</text>
</comment>
<evidence type="ECO:0000256" key="2">
    <source>
        <dbReference type="ARBA" id="ARBA00004818"/>
    </source>
</evidence>
<comment type="pathway">
    <text evidence="2">Organic acid metabolism; glycolate biosynthesis; glycolate from 2-phosphoglycolate: step 1/1.</text>
</comment>
<dbReference type="EMBL" id="NXLT01000003">
    <property type="protein sequence ID" value="RDU67273.1"/>
    <property type="molecule type" value="Genomic_DNA"/>
</dbReference>